<dbReference type="Pfam" id="PF03601">
    <property type="entry name" value="Cons_hypoth698"/>
    <property type="match status" value="1"/>
</dbReference>
<keyword evidence="6 7" id="KW-0472">Membrane</keyword>
<accession>A0ABQ6JSH3</accession>
<feature type="transmembrane region" description="Helical" evidence="7">
    <location>
        <begin position="124"/>
        <end position="144"/>
    </location>
</feature>
<evidence type="ECO:0000256" key="5">
    <source>
        <dbReference type="ARBA" id="ARBA00022989"/>
    </source>
</evidence>
<feature type="transmembrane region" description="Helical" evidence="7">
    <location>
        <begin position="31"/>
        <end position="51"/>
    </location>
</feature>
<feature type="transmembrane region" description="Helical" evidence="7">
    <location>
        <begin position="333"/>
        <end position="355"/>
    </location>
</feature>
<feature type="transmembrane region" description="Helical" evidence="7">
    <location>
        <begin position="304"/>
        <end position="321"/>
    </location>
</feature>
<keyword evidence="4 7" id="KW-0812">Transmembrane</keyword>
<proteinExistence type="inferred from homology"/>
<dbReference type="InterPro" id="IPR018383">
    <property type="entry name" value="UPF0324_pro"/>
</dbReference>
<feature type="transmembrane region" description="Helical" evidence="7">
    <location>
        <begin position="7"/>
        <end position="25"/>
    </location>
</feature>
<dbReference type="Proteomes" id="UP001157069">
    <property type="component" value="Unassembled WGS sequence"/>
</dbReference>
<name>A0ABQ6JSH3_9MICO</name>
<comment type="subcellular location">
    <subcellularLocation>
        <location evidence="1">Cell membrane</location>
        <topology evidence="1">Multi-pass membrane protein</topology>
    </subcellularLocation>
</comment>
<dbReference type="RefSeq" id="WP_284297213.1">
    <property type="nucleotide sequence ID" value="NZ_BSVA01000001.1"/>
</dbReference>
<dbReference type="PANTHER" id="PTHR30106">
    <property type="entry name" value="INNER MEMBRANE PROTEIN YEIH-RELATED"/>
    <property type="match status" value="1"/>
</dbReference>
<feature type="transmembrane region" description="Helical" evidence="7">
    <location>
        <begin position="170"/>
        <end position="190"/>
    </location>
</feature>
<evidence type="ECO:0000313" key="9">
    <source>
        <dbReference type="Proteomes" id="UP001157069"/>
    </source>
</evidence>
<sequence>MNARIRGIAPGLIVAAVGAALAWLVQLAVPAVPWLTAAFAVGIVVACLPPVRPALDGALRPGLGFSARTLLRVGIVLLGLDLALADIAALGWWGVLAIAALVGVAFVSTYGIARMLRLPGDEPVLLAAGFSICGVSAIGAMAAARPRLTAPGVDGATPASASLSKMQESATPTALVTLFGTLAIVVLPAFSTVADAVGLPMSPAFFGAWAGASVHDVGQVVATAQTAGATALGAAVVVKLTRVLALAPMVAIASLHSRRAARAAGVAAGKLPPVVPLFIVGFVVLVLVRSLVPVPDAVVDAVDIVRNALLAAALVGIGAGLRLEKLVRSGGRAIAAGALAWLVILVLGLAVAAVVTL</sequence>
<evidence type="ECO:0000256" key="4">
    <source>
        <dbReference type="ARBA" id="ARBA00022692"/>
    </source>
</evidence>
<feature type="transmembrane region" description="Helical" evidence="7">
    <location>
        <begin position="63"/>
        <end position="84"/>
    </location>
</feature>
<evidence type="ECO:0000313" key="8">
    <source>
        <dbReference type="EMBL" id="GMA89777.1"/>
    </source>
</evidence>
<feature type="transmembrane region" description="Helical" evidence="7">
    <location>
        <begin position="90"/>
        <end position="112"/>
    </location>
</feature>
<feature type="transmembrane region" description="Helical" evidence="7">
    <location>
        <begin position="274"/>
        <end position="292"/>
    </location>
</feature>
<keyword evidence="9" id="KW-1185">Reference proteome</keyword>
<dbReference type="EMBL" id="BSVA01000001">
    <property type="protein sequence ID" value="GMA89777.1"/>
    <property type="molecule type" value="Genomic_DNA"/>
</dbReference>
<organism evidence="8 9">
    <name type="scientific">Homoserinibacter gongjuensis</name>
    <dbReference type="NCBI Taxonomy" id="1162968"/>
    <lineage>
        <taxon>Bacteria</taxon>
        <taxon>Bacillati</taxon>
        <taxon>Actinomycetota</taxon>
        <taxon>Actinomycetes</taxon>
        <taxon>Micrococcales</taxon>
        <taxon>Microbacteriaceae</taxon>
        <taxon>Homoserinibacter</taxon>
    </lineage>
</organism>
<protein>
    <submittedName>
        <fullName evidence="8">Membrane protein</fullName>
    </submittedName>
</protein>
<reference evidence="9" key="1">
    <citation type="journal article" date="2019" name="Int. J. Syst. Evol. Microbiol.">
        <title>The Global Catalogue of Microorganisms (GCM) 10K type strain sequencing project: providing services to taxonomists for standard genome sequencing and annotation.</title>
        <authorList>
            <consortium name="The Broad Institute Genomics Platform"/>
            <consortium name="The Broad Institute Genome Sequencing Center for Infectious Disease"/>
            <person name="Wu L."/>
            <person name="Ma J."/>
        </authorList>
    </citation>
    <scope>NUCLEOTIDE SEQUENCE [LARGE SCALE GENOMIC DNA]</scope>
    <source>
        <strain evidence="9">NBRC 108755</strain>
    </source>
</reference>
<evidence type="ECO:0000256" key="7">
    <source>
        <dbReference type="SAM" id="Phobius"/>
    </source>
</evidence>
<evidence type="ECO:0000256" key="1">
    <source>
        <dbReference type="ARBA" id="ARBA00004651"/>
    </source>
</evidence>
<keyword evidence="5 7" id="KW-1133">Transmembrane helix</keyword>
<gene>
    <name evidence="8" type="ORF">GCM10025869_03060</name>
</gene>
<evidence type="ECO:0000256" key="2">
    <source>
        <dbReference type="ARBA" id="ARBA00007977"/>
    </source>
</evidence>
<dbReference type="PANTHER" id="PTHR30106:SF1">
    <property type="entry name" value="UPF0324 MEMBRANE PROTEIN FN0533"/>
    <property type="match status" value="1"/>
</dbReference>
<comment type="similarity">
    <text evidence="2">Belongs to the UPF0324 family.</text>
</comment>
<evidence type="ECO:0000256" key="6">
    <source>
        <dbReference type="ARBA" id="ARBA00023136"/>
    </source>
</evidence>
<comment type="caution">
    <text evidence="8">The sequence shown here is derived from an EMBL/GenBank/DDBJ whole genome shotgun (WGS) entry which is preliminary data.</text>
</comment>
<keyword evidence="3" id="KW-1003">Cell membrane</keyword>
<evidence type="ECO:0000256" key="3">
    <source>
        <dbReference type="ARBA" id="ARBA00022475"/>
    </source>
</evidence>